<accession>A0A3B0V5B8</accession>
<proteinExistence type="predicted"/>
<reference evidence="1" key="1">
    <citation type="submission" date="2018-06" db="EMBL/GenBank/DDBJ databases">
        <authorList>
            <person name="Zhirakovskaya E."/>
        </authorList>
    </citation>
    <scope>NUCLEOTIDE SEQUENCE</scope>
</reference>
<protein>
    <submittedName>
        <fullName evidence="1">Uncharacterized protein</fullName>
    </submittedName>
</protein>
<sequence length="93" mass="10581">MPEAALRRLELPWLAPLINAPDQVNRRSGSLIILYKNQQGGGAIIDEPGTEISIDDNWRWQEAGTDEHFMFKGFLWRQEERLPVLSVGGVNNH</sequence>
<dbReference type="EMBL" id="UOEX01000235">
    <property type="protein sequence ID" value="VAW38161.1"/>
    <property type="molecule type" value="Genomic_DNA"/>
</dbReference>
<dbReference type="AlphaFoldDB" id="A0A3B0V5B8"/>
<name>A0A3B0V5B8_9ZZZZ</name>
<organism evidence="1">
    <name type="scientific">hydrothermal vent metagenome</name>
    <dbReference type="NCBI Taxonomy" id="652676"/>
    <lineage>
        <taxon>unclassified sequences</taxon>
        <taxon>metagenomes</taxon>
        <taxon>ecological metagenomes</taxon>
    </lineage>
</organism>
<gene>
    <name evidence="1" type="ORF">MNBD_DELTA03-1093</name>
</gene>
<evidence type="ECO:0000313" key="1">
    <source>
        <dbReference type="EMBL" id="VAW38161.1"/>
    </source>
</evidence>